<comment type="caution">
    <text evidence="2">The sequence shown here is derived from an EMBL/GenBank/DDBJ whole genome shotgun (WGS) entry which is preliminary data.</text>
</comment>
<proteinExistence type="predicted"/>
<protein>
    <submittedName>
        <fullName evidence="2">Uncharacterized protein</fullName>
    </submittedName>
</protein>
<evidence type="ECO:0000256" key="1">
    <source>
        <dbReference type="SAM" id="MobiDB-lite"/>
    </source>
</evidence>
<dbReference type="Proteomes" id="UP000319143">
    <property type="component" value="Unassembled WGS sequence"/>
</dbReference>
<gene>
    <name evidence="2" type="ORF">Poly41_49080</name>
</gene>
<dbReference type="EMBL" id="SJPV01000009">
    <property type="protein sequence ID" value="TWU33908.1"/>
    <property type="molecule type" value="Genomic_DNA"/>
</dbReference>
<organism evidence="2 3">
    <name type="scientific">Novipirellula artificiosorum</name>
    <dbReference type="NCBI Taxonomy" id="2528016"/>
    <lineage>
        <taxon>Bacteria</taxon>
        <taxon>Pseudomonadati</taxon>
        <taxon>Planctomycetota</taxon>
        <taxon>Planctomycetia</taxon>
        <taxon>Pirellulales</taxon>
        <taxon>Pirellulaceae</taxon>
        <taxon>Novipirellula</taxon>
    </lineage>
</organism>
<sequence>MLGFLRSRPVERARKASPPGETASATLTDSSGRQVANYIGTQVSVDRQEIKPANDQAGWWQLNVLKASTGVLDKGSSNGNMRNTQNRGF</sequence>
<name>A0A5C6DB62_9BACT</name>
<feature type="region of interest" description="Disordered" evidence="1">
    <location>
        <begin position="1"/>
        <end position="29"/>
    </location>
</feature>
<evidence type="ECO:0000313" key="2">
    <source>
        <dbReference type="EMBL" id="TWU33908.1"/>
    </source>
</evidence>
<accession>A0A5C6DB62</accession>
<evidence type="ECO:0000313" key="3">
    <source>
        <dbReference type="Proteomes" id="UP000319143"/>
    </source>
</evidence>
<dbReference type="AlphaFoldDB" id="A0A5C6DB62"/>
<reference evidence="2 3" key="1">
    <citation type="submission" date="2019-02" db="EMBL/GenBank/DDBJ databases">
        <title>Deep-cultivation of Planctomycetes and their phenomic and genomic characterization uncovers novel biology.</title>
        <authorList>
            <person name="Wiegand S."/>
            <person name="Jogler M."/>
            <person name="Boedeker C."/>
            <person name="Pinto D."/>
            <person name="Vollmers J."/>
            <person name="Rivas-Marin E."/>
            <person name="Kohn T."/>
            <person name="Peeters S.H."/>
            <person name="Heuer A."/>
            <person name="Rast P."/>
            <person name="Oberbeckmann S."/>
            <person name="Bunk B."/>
            <person name="Jeske O."/>
            <person name="Meyerdierks A."/>
            <person name="Storesund J.E."/>
            <person name="Kallscheuer N."/>
            <person name="Luecker S."/>
            <person name="Lage O.M."/>
            <person name="Pohl T."/>
            <person name="Merkel B.J."/>
            <person name="Hornburger P."/>
            <person name="Mueller R.-W."/>
            <person name="Bruemmer F."/>
            <person name="Labrenz M."/>
            <person name="Spormann A.M."/>
            <person name="Op Den Camp H."/>
            <person name="Overmann J."/>
            <person name="Amann R."/>
            <person name="Jetten M.S.M."/>
            <person name="Mascher T."/>
            <person name="Medema M.H."/>
            <person name="Devos D.P."/>
            <person name="Kaster A.-K."/>
            <person name="Ovreas L."/>
            <person name="Rohde M."/>
            <person name="Galperin M.Y."/>
            <person name="Jogler C."/>
        </authorList>
    </citation>
    <scope>NUCLEOTIDE SEQUENCE [LARGE SCALE GENOMIC DNA]</scope>
    <source>
        <strain evidence="2 3">Poly41</strain>
    </source>
</reference>
<keyword evidence="3" id="KW-1185">Reference proteome</keyword>